<protein>
    <submittedName>
        <fullName evidence="3">Peptidase S41</fullName>
    </submittedName>
</protein>
<feature type="signal peptide" evidence="1">
    <location>
        <begin position="1"/>
        <end position="17"/>
    </location>
</feature>
<dbReference type="GO" id="GO:0030288">
    <property type="term" value="C:outer membrane-bounded periplasmic space"/>
    <property type="evidence" value="ECO:0007669"/>
    <property type="project" value="TreeGrafter"/>
</dbReference>
<evidence type="ECO:0000313" key="4">
    <source>
        <dbReference type="Proteomes" id="UP000188947"/>
    </source>
</evidence>
<dbReference type="SUPFAM" id="SSF52096">
    <property type="entry name" value="ClpP/crotonase"/>
    <property type="match status" value="1"/>
</dbReference>
<keyword evidence="4" id="KW-1185">Reference proteome</keyword>
<evidence type="ECO:0000256" key="1">
    <source>
        <dbReference type="SAM" id="SignalP"/>
    </source>
</evidence>
<sequence length="482" mass="54842">MKINALFICLFSVLSFAQEKQEKCNCEQNFQWVKKTFEENDAGFQYALEQKGKDAYQANNERILIKVKKAKTLNECTPVLYEWLTFFRSGHINIRTNENVQTQAPGIPSIITNPDQETVKIKRKEFDQYLTTIKEPSYEGIWKTGPYVIGIKKTGNNYVGFILEQEGTGWREGQVKLKINTDKTGDKGVFFIRDFTKQENLPVKMIGKNHLSIGQFSFVRNASPFKDSEEINNYIEAISATKPYFKKISETTTYIRIPSFGEQYKKAIDSIISANSSLIENTPNFIIDIRDNGGGSDMSFSKLLPLLYTNPIRTVGVLYYSTPLNNKRMLDLAEDKNFSELSQTYFKKAYATLNTQLGKFVQLDESGIEVDQYSTVLKYPQKIAILINNGNGSTAEQFLLAAKQSTKVKLMGTTTAGVLDISNMYYVDAPCKEFKLGYSLSKSLRIPNMAIDGKGIQPDYYLDSEIPDEKWIKFAEETLDHK</sequence>
<organism evidence="3 4">
    <name type="scientific">Elizabethkingia meningoseptica</name>
    <name type="common">Chryseobacterium meningosepticum</name>
    <dbReference type="NCBI Taxonomy" id="238"/>
    <lineage>
        <taxon>Bacteria</taxon>
        <taxon>Pseudomonadati</taxon>
        <taxon>Bacteroidota</taxon>
        <taxon>Flavobacteriia</taxon>
        <taxon>Flavobacteriales</taxon>
        <taxon>Weeksellaceae</taxon>
        <taxon>Elizabethkingia</taxon>
    </lineage>
</organism>
<dbReference type="OrthoDB" id="2327485at2"/>
<evidence type="ECO:0000313" key="3">
    <source>
        <dbReference type="EMBL" id="OOH97418.1"/>
    </source>
</evidence>
<dbReference type="Pfam" id="PF03572">
    <property type="entry name" value="Peptidase_S41"/>
    <property type="match status" value="1"/>
</dbReference>
<reference evidence="3 4" key="1">
    <citation type="submission" date="2016-11" db="EMBL/GenBank/DDBJ databases">
        <title>Genome sequence and comparative genomic analysis of clinical strain Elizabethkingia meningoseptica 61421 PRCM.</title>
        <authorList>
            <person name="Wang M."/>
            <person name="Hu S."/>
            <person name="Cao L."/>
            <person name="Jiang T."/>
            <person name="Zhou Y."/>
            <person name="Ming D."/>
        </authorList>
    </citation>
    <scope>NUCLEOTIDE SEQUENCE [LARGE SCALE GENOMIC DNA]</scope>
    <source>
        <strain evidence="3 4">61421 PRCM</strain>
    </source>
</reference>
<dbReference type="GO" id="GO:0006508">
    <property type="term" value="P:proteolysis"/>
    <property type="evidence" value="ECO:0007669"/>
    <property type="project" value="InterPro"/>
</dbReference>
<dbReference type="Proteomes" id="UP000188947">
    <property type="component" value="Unassembled WGS sequence"/>
</dbReference>
<dbReference type="Gene3D" id="3.90.226.10">
    <property type="entry name" value="2-enoyl-CoA Hydratase, Chain A, domain 1"/>
    <property type="match status" value="1"/>
</dbReference>
<accession>A0A1T3IN86</accession>
<evidence type="ECO:0000259" key="2">
    <source>
        <dbReference type="SMART" id="SM00245"/>
    </source>
</evidence>
<feature type="chain" id="PRO_5030034741" evidence="1">
    <location>
        <begin position="18"/>
        <end position="482"/>
    </location>
</feature>
<dbReference type="STRING" id="238.BBD35_10665"/>
<comment type="caution">
    <text evidence="3">The sequence shown here is derived from an EMBL/GenBank/DDBJ whole genome shotgun (WGS) entry which is preliminary data.</text>
</comment>
<dbReference type="InterPro" id="IPR005151">
    <property type="entry name" value="Tail-specific_protease"/>
</dbReference>
<dbReference type="GO" id="GO:0007165">
    <property type="term" value="P:signal transduction"/>
    <property type="evidence" value="ECO:0007669"/>
    <property type="project" value="TreeGrafter"/>
</dbReference>
<name>A0A1T3IN86_ELIME</name>
<dbReference type="EMBL" id="MPOG01000004">
    <property type="protein sequence ID" value="OOH97418.1"/>
    <property type="molecule type" value="Genomic_DNA"/>
</dbReference>
<dbReference type="GO" id="GO:0008236">
    <property type="term" value="F:serine-type peptidase activity"/>
    <property type="evidence" value="ECO:0007669"/>
    <property type="project" value="InterPro"/>
</dbReference>
<proteinExistence type="predicted"/>
<dbReference type="PANTHER" id="PTHR32060:SF30">
    <property type="entry name" value="CARBOXY-TERMINAL PROCESSING PROTEASE CTPA"/>
    <property type="match status" value="1"/>
</dbReference>
<dbReference type="PANTHER" id="PTHR32060">
    <property type="entry name" value="TAIL-SPECIFIC PROTEASE"/>
    <property type="match status" value="1"/>
</dbReference>
<dbReference type="SMART" id="SM00245">
    <property type="entry name" value="TSPc"/>
    <property type="match status" value="1"/>
</dbReference>
<gene>
    <name evidence="3" type="ORF">BMF97_03635</name>
</gene>
<dbReference type="InterPro" id="IPR029045">
    <property type="entry name" value="ClpP/crotonase-like_dom_sf"/>
</dbReference>
<dbReference type="RefSeq" id="WP_070904370.1">
    <property type="nucleotide sequence ID" value="NZ_CP016378.1"/>
</dbReference>
<dbReference type="eggNOG" id="COG0793">
    <property type="taxonomic scope" value="Bacteria"/>
</dbReference>
<dbReference type="AlphaFoldDB" id="A0A1T3IN86"/>
<keyword evidence="1" id="KW-0732">Signal</keyword>
<dbReference type="GO" id="GO:0004175">
    <property type="term" value="F:endopeptidase activity"/>
    <property type="evidence" value="ECO:0007669"/>
    <property type="project" value="TreeGrafter"/>
</dbReference>
<feature type="domain" description="Tail specific protease" evidence="2">
    <location>
        <begin position="227"/>
        <end position="463"/>
    </location>
</feature>